<organism evidence="2 3">
    <name type="scientific">Frondihabitans australicus</name>
    <dbReference type="NCBI Taxonomy" id="386892"/>
    <lineage>
        <taxon>Bacteria</taxon>
        <taxon>Bacillati</taxon>
        <taxon>Actinomycetota</taxon>
        <taxon>Actinomycetes</taxon>
        <taxon>Micrococcales</taxon>
        <taxon>Microbacteriaceae</taxon>
        <taxon>Frondihabitans</taxon>
    </lineage>
</organism>
<feature type="domain" description="Hemerythrin-like" evidence="1">
    <location>
        <begin position="14"/>
        <end position="149"/>
    </location>
</feature>
<dbReference type="EMBL" id="RBKS01000001">
    <property type="protein sequence ID" value="RKR73423.1"/>
    <property type="molecule type" value="Genomic_DNA"/>
</dbReference>
<sequence length="226" mass="25695">MVEQTRADDNDVRGWMLVHDQIRGEIRDQSAQLLALRRDDTQAAWALAKWWASFSASLVHHMQSEDHRIWPQLRTLAPEAASALAELEADHSAVLRTLAAVDERTRDLPSLVHAADFDAQRSALVRQLDELGRIVGEHLEREESLVAPLFATRLSPAAWARLEQDMVKGLGAREMADLLPRMLSYAEPSTRYMMLTRRIPAPVRLLNRAVFEPRWRRARAKLPLGS</sequence>
<dbReference type="Proteomes" id="UP000280008">
    <property type="component" value="Unassembled WGS sequence"/>
</dbReference>
<evidence type="ECO:0000313" key="3">
    <source>
        <dbReference type="Proteomes" id="UP000280008"/>
    </source>
</evidence>
<reference evidence="2 3" key="1">
    <citation type="submission" date="2018-10" db="EMBL/GenBank/DDBJ databases">
        <title>Sequencing the genomes of 1000 actinobacteria strains.</title>
        <authorList>
            <person name="Klenk H.-P."/>
        </authorList>
    </citation>
    <scope>NUCLEOTIDE SEQUENCE [LARGE SCALE GENOMIC DNA]</scope>
    <source>
        <strain evidence="2 3">DSM 17894</strain>
    </source>
</reference>
<dbReference type="OrthoDB" id="5197650at2"/>
<evidence type="ECO:0000313" key="2">
    <source>
        <dbReference type="EMBL" id="RKR73423.1"/>
    </source>
</evidence>
<dbReference type="RefSeq" id="WP_121368291.1">
    <property type="nucleotide sequence ID" value="NZ_RBKS01000001.1"/>
</dbReference>
<dbReference type="AlphaFoldDB" id="A0A495IBP7"/>
<dbReference type="Gene3D" id="1.20.120.520">
    <property type="entry name" value="nmb1532 protein domain like"/>
    <property type="match status" value="1"/>
</dbReference>
<evidence type="ECO:0000259" key="1">
    <source>
        <dbReference type="Pfam" id="PF01814"/>
    </source>
</evidence>
<accession>A0A495IBP7</accession>
<dbReference type="InterPro" id="IPR012312">
    <property type="entry name" value="Hemerythrin-like"/>
</dbReference>
<name>A0A495IBP7_9MICO</name>
<comment type="caution">
    <text evidence="2">The sequence shown here is derived from an EMBL/GenBank/DDBJ whole genome shotgun (WGS) entry which is preliminary data.</text>
</comment>
<dbReference type="Pfam" id="PF01814">
    <property type="entry name" value="Hemerythrin"/>
    <property type="match status" value="1"/>
</dbReference>
<proteinExistence type="predicted"/>
<gene>
    <name evidence="2" type="ORF">C8E83_0516</name>
</gene>
<protein>
    <submittedName>
        <fullName evidence="2">Hemerythrin HHE cation binding domain-containing protein</fullName>
    </submittedName>
</protein>
<keyword evidence="3" id="KW-1185">Reference proteome</keyword>